<dbReference type="PANTHER" id="PTHR14614:SF132">
    <property type="entry name" value="PROTEIN-LYSINE METHYLTRANSFERASE C42C1.13"/>
    <property type="match status" value="1"/>
</dbReference>
<dbReference type="PANTHER" id="PTHR14614">
    <property type="entry name" value="HEPATOCELLULAR CARCINOMA-ASSOCIATED ANTIGEN"/>
    <property type="match status" value="1"/>
</dbReference>
<reference evidence="1" key="2">
    <citation type="submission" date="2023-01" db="EMBL/GenBank/DDBJ databases">
        <authorList>
            <person name="Sun Q."/>
            <person name="Evtushenko L."/>
        </authorList>
    </citation>
    <scope>NUCLEOTIDE SEQUENCE</scope>
    <source>
        <strain evidence="1">VKM Ac-1069</strain>
    </source>
</reference>
<dbReference type="Pfam" id="PF10294">
    <property type="entry name" value="Methyltransf_16"/>
    <property type="match status" value="1"/>
</dbReference>
<dbReference type="Proteomes" id="UP001143463">
    <property type="component" value="Unassembled WGS sequence"/>
</dbReference>
<evidence type="ECO:0000313" key="1">
    <source>
        <dbReference type="EMBL" id="GLL15305.1"/>
    </source>
</evidence>
<evidence type="ECO:0000313" key="2">
    <source>
        <dbReference type="Proteomes" id="UP001143463"/>
    </source>
</evidence>
<dbReference type="SUPFAM" id="SSF53335">
    <property type="entry name" value="S-adenosyl-L-methionine-dependent methyltransferases"/>
    <property type="match status" value="1"/>
</dbReference>
<keyword evidence="2" id="KW-1185">Reference proteome</keyword>
<dbReference type="InterPro" id="IPR029063">
    <property type="entry name" value="SAM-dependent_MTases_sf"/>
</dbReference>
<sequence>MIEVVQESLVLPGGEIVVVRPASGVEVPFDELGDELLPPHWAEIWPSGIALAHTATAIPSGTRVLEIGCGLGLPALAAARAGADVLATDQSSTAIGLVRRSAELNDLVLRAEARSWSDPALEPVDLVLGADLLYGHRNVVELLAVLPRLAREVWLTDPGRALAPEFLADARATWTVTSRPTGQDGVTLHRLTRDTT</sequence>
<evidence type="ECO:0008006" key="3">
    <source>
        <dbReference type="Google" id="ProtNLM"/>
    </source>
</evidence>
<name>A0A9W6UAL1_9PSEU</name>
<dbReference type="RefSeq" id="WP_051738136.1">
    <property type="nucleotide sequence ID" value="NZ_BAAAUZ010000050.1"/>
</dbReference>
<dbReference type="AlphaFoldDB" id="A0A9W6UAL1"/>
<dbReference type="EMBL" id="BSFQ01000044">
    <property type="protein sequence ID" value="GLL15305.1"/>
    <property type="molecule type" value="Genomic_DNA"/>
</dbReference>
<reference evidence="1" key="1">
    <citation type="journal article" date="2014" name="Int. J. Syst. Evol. Microbiol.">
        <title>Complete genome sequence of Corynebacterium casei LMG S-19264T (=DSM 44701T), isolated from a smear-ripened cheese.</title>
        <authorList>
            <consortium name="US DOE Joint Genome Institute (JGI-PGF)"/>
            <person name="Walter F."/>
            <person name="Albersmeier A."/>
            <person name="Kalinowski J."/>
            <person name="Ruckert C."/>
        </authorList>
    </citation>
    <scope>NUCLEOTIDE SEQUENCE</scope>
    <source>
        <strain evidence="1">VKM Ac-1069</strain>
    </source>
</reference>
<gene>
    <name evidence="1" type="ORF">GCM10017577_64550</name>
</gene>
<accession>A0A9W6UAL1</accession>
<dbReference type="Gene3D" id="3.40.50.150">
    <property type="entry name" value="Vaccinia Virus protein VP39"/>
    <property type="match status" value="1"/>
</dbReference>
<dbReference type="InterPro" id="IPR019410">
    <property type="entry name" value="Methyltransf_16"/>
</dbReference>
<comment type="caution">
    <text evidence="1">The sequence shown here is derived from an EMBL/GenBank/DDBJ whole genome shotgun (WGS) entry which is preliminary data.</text>
</comment>
<protein>
    <recommendedName>
        <fullName evidence="3">Lysine methyltransferase</fullName>
    </recommendedName>
</protein>
<organism evidence="1 2">
    <name type="scientific">Pseudonocardia halophobica</name>
    <dbReference type="NCBI Taxonomy" id="29401"/>
    <lineage>
        <taxon>Bacteria</taxon>
        <taxon>Bacillati</taxon>
        <taxon>Actinomycetota</taxon>
        <taxon>Actinomycetes</taxon>
        <taxon>Pseudonocardiales</taxon>
        <taxon>Pseudonocardiaceae</taxon>
        <taxon>Pseudonocardia</taxon>
    </lineage>
</organism>
<proteinExistence type="predicted"/>